<gene>
    <name evidence="2" type="ORF">O6P43_020914</name>
</gene>
<accession>A0AAD7PMR6</accession>
<feature type="region of interest" description="Disordered" evidence="1">
    <location>
        <begin position="19"/>
        <end position="118"/>
    </location>
</feature>
<feature type="compositionally biased region" description="Low complexity" evidence="1">
    <location>
        <begin position="106"/>
        <end position="118"/>
    </location>
</feature>
<dbReference type="Proteomes" id="UP001163823">
    <property type="component" value="Chromosome 8"/>
</dbReference>
<dbReference type="EMBL" id="JARAOO010000008">
    <property type="protein sequence ID" value="KAJ7960479.1"/>
    <property type="molecule type" value="Genomic_DNA"/>
</dbReference>
<evidence type="ECO:0000313" key="2">
    <source>
        <dbReference type="EMBL" id="KAJ7960479.1"/>
    </source>
</evidence>
<organism evidence="2 3">
    <name type="scientific">Quillaja saponaria</name>
    <name type="common">Soap bark tree</name>
    <dbReference type="NCBI Taxonomy" id="32244"/>
    <lineage>
        <taxon>Eukaryota</taxon>
        <taxon>Viridiplantae</taxon>
        <taxon>Streptophyta</taxon>
        <taxon>Embryophyta</taxon>
        <taxon>Tracheophyta</taxon>
        <taxon>Spermatophyta</taxon>
        <taxon>Magnoliopsida</taxon>
        <taxon>eudicotyledons</taxon>
        <taxon>Gunneridae</taxon>
        <taxon>Pentapetalae</taxon>
        <taxon>rosids</taxon>
        <taxon>fabids</taxon>
        <taxon>Fabales</taxon>
        <taxon>Quillajaceae</taxon>
        <taxon>Quillaja</taxon>
    </lineage>
</organism>
<dbReference type="AlphaFoldDB" id="A0AAD7PMR6"/>
<protein>
    <submittedName>
        <fullName evidence="2">Dr1-associated corepressor like</fullName>
    </submittedName>
</protein>
<comment type="caution">
    <text evidence="2">The sequence shown here is derived from an EMBL/GenBank/DDBJ whole genome shotgun (WGS) entry which is preliminary data.</text>
</comment>
<reference evidence="2" key="1">
    <citation type="journal article" date="2023" name="Science">
        <title>Elucidation of the pathway for biosynthesis of saponin adjuvants from the soapbark tree.</title>
        <authorList>
            <person name="Reed J."/>
            <person name="Orme A."/>
            <person name="El-Demerdash A."/>
            <person name="Owen C."/>
            <person name="Martin L.B.B."/>
            <person name="Misra R.C."/>
            <person name="Kikuchi S."/>
            <person name="Rejzek M."/>
            <person name="Martin A.C."/>
            <person name="Harkess A."/>
            <person name="Leebens-Mack J."/>
            <person name="Louveau T."/>
            <person name="Stephenson M.J."/>
            <person name="Osbourn A."/>
        </authorList>
    </citation>
    <scope>NUCLEOTIDE SEQUENCE</scope>
    <source>
        <strain evidence="2">S10</strain>
    </source>
</reference>
<evidence type="ECO:0000313" key="3">
    <source>
        <dbReference type="Proteomes" id="UP001163823"/>
    </source>
</evidence>
<proteinExistence type="predicted"/>
<name>A0AAD7PMR6_QUISA</name>
<evidence type="ECO:0000256" key="1">
    <source>
        <dbReference type="SAM" id="MobiDB-lite"/>
    </source>
</evidence>
<dbReference type="KEGG" id="qsa:O6P43_020914"/>
<keyword evidence="3" id="KW-1185">Reference proteome</keyword>
<sequence length="165" mass="18117">MKDLILGKNFDFLRDIVSKVPDLGGSDATSEDRTVAKRRKVVDDDGNNSDGESKRSNTQEAGHNGSSGRGRGRGRESEMKESVPGSTEVPVRNFDLNVDLDENGNSPTLSSVVPSSSPAKPVLELRHEDYPGWSLSDMEKMAIDPIQLANLHGRIDEDEEDYDED</sequence>